<evidence type="ECO:0000256" key="9">
    <source>
        <dbReference type="ARBA" id="ARBA00049984"/>
    </source>
</evidence>
<dbReference type="Gene3D" id="3.40.1230.10">
    <property type="entry name" value="MTH938-like"/>
    <property type="match status" value="1"/>
</dbReference>
<feature type="compositionally biased region" description="Basic and acidic residues" evidence="11">
    <location>
        <begin position="72"/>
        <end position="83"/>
    </location>
</feature>
<dbReference type="SUPFAM" id="SSF64076">
    <property type="entry name" value="MTH938-like"/>
    <property type="match status" value="1"/>
</dbReference>
<dbReference type="CDD" id="cd05125">
    <property type="entry name" value="Mth938_2P1-like"/>
    <property type="match status" value="1"/>
</dbReference>
<comment type="similarity">
    <text evidence="9">Belongs to the NDUFAF3 family.</text>
</comment>
<evidence type="ECO:0000313" key="12">
    <source>
        <dbReference type="EMBL" id="TKC37616.1"/>
    </source>
</evidence>
<evidence type="ECO:0000256" key="11">
    <source>
        <dbReference type="SAM" id="MobiDB-lite"/>
    </source>
</evidence>
<comment type="caution">
    <text evidence="12">The sequence shown here is derived from an EMBL/GenBank/DDBJ whole genome shotgun (WGS) entry which is preliminary data.</text>
</comment>
<evidence type="ECO:0000256" key="7">
    <source>
        <dbReference type="ARBA" id="ARBA00023136"/>
    </source>
</evidence>
<feature type="compositionally biased region" description="Low complexity" evidence="11">
    <location>
        <begin position="109"/>
        <end position="123"/>
    </location>
</feature>
<reference evidence="13" key="1">
    <citation type="journal article" date="2019" name="IScience">
        <title>Narwhal Genome Reveals Long-Term Low Genetic Diversity despite Current Large Abundance Size.</title>
        <authorList>
            <person name="Westbury M.V."/>
            <person name="Petersen B."/>
            <person name="Garde E."/>
            <person name="Heide-Jorgensen M.P."/>
            <person name="Lorenzen E.D."/>
        </authorList>
    </citation>
    <scope>NUCLEOTIDE SEQUENCE [LARGE SCALE GENOMIC DNA]</scope>
</reference>
<evidence type="ECO:0000256" key="5">
    <source>
        <dbReference type="ARBA" id="ARBA00022792"/>
    </source>
</evidence>
<dbReference type="GO" id="GO:0005634">
    <property type="term" value="C:nucleus"/>
    <property type="evidence" value="ECO:0007669"/>
    <property type="project" value="UniProtKB-SubCell"/>
</dbReference>
<dbReference type="AlphaFoldDB" id="A0A4U1ENY4"/>
<dbReference type="InterPro" id="IPR036748">
    <property type="entry name" value="MTH938-like_sf"/>
</dbReference>
<dbReference type="Pfam" id="PF04430">
    <property type="entry name" value="DUF498"/>
    <property type="match status" value="1"/>
</dbReference>
<evidence type="ECO:0000256" key="4">
    <source>
        <dbReference type="ARBA" id="ARBA00021776"/>
    </source>
</evidence>
<dbReference type="EMBL" id="RWIC01001117">
    <property type="protein sequence ID" value="TKC37616.1"/>
    <property type="molecule type" value="Genomic_DNA"/>
</dbReference>
<accession>A0A4U1ENY4</accession>
<comment type="function">
    <text evidence="1">Essential factor for the assembly of mitochondrial NADH:ubiquinone oxidoreductase complex (complex I).</text>
</comment>
<organism evidence="12 13">
    <name type="scientific">Monodon monoceros</name>
    <name type="common">Narwhal</name>
    <name type="synonym">Ceratodon monodon</name>
    <dbReference type="NCBI Taxonomy" id="40151"/>
    <lineage>
        <taxon>Eukaryota</taxon>
        <taxon>Metazoa</taxon>
        <taxon>Chordata</taxon>
        <taxon>Craniata</taxon>
        <taxon>Vertebrata</taxon>
        <taxon>Euteleostomi</taxon>
        <taxon>Mammalia</taxon>
        <taxon>Eutheria</taxon>
        <taxon>Laurasiatheria</taxon>
        <taxon>Artiodactyla</taxon>
        <taxon>Whippomorpha</taxon>
        <taxon>Cetacea</taxon>
        <taxon>Odontoceti</taxon>
        <taxon>Monodontidae</taxon>
        <taxon>Monodon</taxon>
    </lineage>
</organism>
<feature type="region of interest" description="Disordered" evidence="11">
    <location>
        <begin position="33"/>
        <end position="124"/>
    </location>
</feature>
<sequence length="329" mass="35752">MKTVGGGFTPGSERLSLASCGLGLPWGTHRHLQPYTEALGPPSLANGTSGSRDDHRLGSPMSTPVTSSLRVHLREGRKPERPNKIWSHFKAKPASHAPSRSGEANPCSTTPRATRGRGANGRACDGLVTPRPRCACASLPARRSAMAAAFVLRSLYRARLALRCPPAQLPWAPRRGHRLTPADDELYQRTRISLLQRESPHDMYIDSYNSRGFTVNGNRVLGPCALLPHSVVQWNVGSHQDITEESFSLFWMLEPRIEIVVVGTGDRTERLQSHLLRAMRQRGIAVEVQDTPNACATFNFLCHEGRVTGAALIPPPGGAALTSLAQAAE</sequence>
<comment type="subcellular location">
    <subcellularLocation>
        <location evidence="3">Mitochondrion inner membrane</location>
    </subcellularLocation>
    <subcellularLocation>
        <location evidence="2">Nucleus</location>
    </subcellularLocation>
</comment>
<dbReference type="GO" id="GO:0005743">
    <property type="term" value="C:mitochondrial inner membrane"/>
    <property type="evidence" value="ECO:0007669"/>
    <property type="project" value="UniProtKB-SubCell"/>
</dbReference>
<dbReference type="GO" id="GO:0032981">
    <property type="term" value="P:mitochondrial respiratory chain complex I assembly"/>
    <property type="evidence" value="ECO:0007669"/>
    <property type="project" value="InterPro"/>
</dbReference>
<evidence type="ECO:0000256" key="1">
    <source>
        <dbReference type="ARBA" id="ARBA00004069"/>
    </source>
</evidence>
<protein>
    <recommendedName>
        <fullName evidence="4">NADH dehydrogenase [ubiquinone] 1 alpha subcomplex assembly factor 3</fullName>
    </recommendedName>
</protein>
<keyword evidence="6" id="KW-0496">Mitochondrion</keyword>
<evidence type="ECO:0000256" key="3">
    <source>
        <dbReference type="ARBA" id="ARBA00004273"/>
    </source>
</evidence>
<keyword evidence="5" id="KW-0999">Mitochondrion inner membrane</keyword>
<feature type="compositionally biased region" description="Polar residues" evidence="11">
    <location>
        <begin position="60"/>
        <end position="69"/>
    </location>
</feature>
<proteinExistence type="inferred from homology"/>
<dbReference type="PANTHER" id="PTHR21192">
    <property type="entry name" value="NUCLEAR PROTEIN E3-3"/>
    <property type="match status" value="1"/>
</dbReference>
<dbReference type="Proteomes" id="UP000308365">
    <property type="component" value="Unassembled WGS sequence"/>
</dbReference>
<dbReference type="InterPro" id="IPR007523">
    <property type="entry name" value="NDUFAF3/AAMDC"/>
</dbReference>
<evidence type="ECO:0000256" key="2">
    <source>
        <dbReference type="ARBA" id="ARBA00004123"/>
    </source>
</evidence>
<comment type="subunit">
    <text evidence="10">Interacts with NDUFAF4, NDUFS2 and NDUFS3.</text>
</comment>
<dbReference type="FunFam" id="3.40.1230.10:FF:000002">
    <property type="entry name" value="NADH dehydrogenase [ubiquinone] 1 alpha subcomplex assembly factor 3"/>
    <property type="match status" value="1"/>
</dbReference>
<dbReference type="PANTHER" id="PTHR21192:SF2">
    <property type="entry name" value="NADH DEHYDROGENASE [UBIQUINONE] 1 ALPHA SUBCOMPLEX ASSEMBLY FACTOR 3"/>
    <property type="match status" value="1"/>
</dbReference>
<name>A0A4U1ENY4_MONMO</name>
<evidence type="ECO:0000256" key="10">
    <source>
        <dbReference type="ARBA" id="ARBA00064797"/>
    </source>
</evidence>
<evidence type="ECO:0000256" key="6">
    <source>
        <dbReference type="ARBA" id="ARBA00023128"/>
    </source>
</evidence>
<evidence type="ECO:0000256" key="8">
    <source>
        <dbReference type="ARBA" id="ARBA00023242"/>
    </source>
</evidence>
<dbReference type="InterPro" id="IPR034095">
    <property type="entry name" value="NDUF3"/>
</dbReference>
<evidence type="ECO:0000313" key="13">
    <source>
        <dbReference type="Proteomes" id="UP000308365"/>
    </source>
</evidence>
<keyword evidence="8" id="KW-0539">Nucleus</keyword>
<keyword evidence="7" id="KW-0472">Membrane</keyword>
<gene>
    <name evidence="12" type="ORF">EI555_015144</name>
</gene>